<keyword evidence="3" id="KW-1185">Reference proteome</keyword>
<dbReference type="AlphaFoldDB" id="A0A5P8VVU7"/>
<protein>
    <recommendedName>
        <fullName evidence="1">PD-(D/E)XK nuclease domain-containing protein</fullName>
    </recommendedName>
</protein>
<dbReference type="KEGG" id="nsh:GXM_01956"/>
<evidence type="ECO:0000313" key="3">
    <source>
        <dbReference type="Proteomes" id="UP000326678"/>
    </source>
</evidence>
<dbReference type="Pfam" id="PF20472">
    <property type="entry name" value="PDDEXK_11"/>
    <property type="match status" value="1"/>
</dbReference>
<dbReference type="InterPro" id="IPR046821">
    <property type="entry name" value="PDDEXK_11"/>
</dbReference>
<gene>
    <name evidence="2" type="ORF">GXM_01956</name>
</gene>
<sequence length="55" mass="6096">MNIQNCYPAQAVVLIDGGGMKPQAVSWLRKQVVLNQNLLSVHNLSSFIAWSNNNL</sequence>
<organism evidence="2 3">
    <name type="scientific">Nostoc sphaeroides CCNUC1</name>
    <dbReference type="NCBI Taxonomy" id="2653204"/>
    <lineage>
        <taxon>Bacteria</taxon>
        <taxon>Bacillati</taxon>
        <taxon>Cyanobacteriota</taxon>
        <taxon>Cyanophyceae</taxon>
        <taxon>Nostocales</taxon>
        <taxon>Nostocaceae</taxon>
        <taxon>Nostoc</taxon>
    </lineage>
</organism>
<dbReference type="EMBL" id="CP045226">
    <property type="protein sequence ID" value="QFS44481.1"/>
    <property type="molecule type" value="Genomic_DNA"/>
</dbReference>
<name>A0A5P8VVU7_9NOSO</name>
<evidence type="ECO:0000313" key="2">
    <source>
        <dbReference type="EMBL" id="QFS44481.1"/>
    </source>
</evidence>
<reference evidence="2 3" key="1">
    <citation type="submission" date="2019-10" db="EMBL/GenBank/DDBJ databases">
        <title>Genomic and transcriptomic insights into the perfect genentic adaptation of a filamentous nitrogen-fixing cyanobacterium to rice fields.</title>
        <authorList>
            <person name="Chen Z."/>
        </authorList>
    </citation>
    <scope>NUCLEOTIDE SEQUENCE [LARGE SCALE GENOMIC DNA]</scope>
    <source>
        <strain evidence="2">CCNUC1</strain>
    </source>
</reference>
<feature type="domain" description="PD-(D/E)XK nuclease" evidence="1">
    <location>
        <begin position="2"/>
        <end position="54"/>
    </location>
</feature>
<proteinExistence type="predicted"/>
<accession>A0A5P8VVU7</accession>
<dbReference type="Proteomes" id="UP000326678">
    <property type="component" value="Chromosome Gxm1"/>
</dbReference>
<evidence type="ECO:0000259" key="1">
    <source>
        <dbReference type="Pfam" id="PF20472"/>
    </source>
</evidence>